<evidence type="ECO:0000313" key="4">
    <source>
        <dbReference type="EMBL" id="MFD2565436.1"/>
    </source>
</evidence>
<name>A0ABW5LMU0_9FLAO</name>
<dbReference type="SUPFAM" id="SSF52833">
    <property type="entry name" value="Thioredoxin-like"/>
    <property type="match status" value="1"/>
</dbReference>
<dbReference type="Proteomes" id="UP001597319">
    <property type="component" value="Unassembled WGS sequence"/>
</dbReference>
<dbReference type="EMBL" id="JBHULE010000035">
    <property type="protein sequence ID" value="MFD2565436.1"/>
    <property type="molecule type" value="Genomic_DNA"/>
</dbReference>
<gene>
    <name evidence="4" type="ORF">ACFSR1_22345</name>
</gene>
<evidence type="ECO:0000256" key="1">
    <source>
        <dbReference type="ARBA" id="ARBA00022729"/>
    </source>
</evidence>
<dbReference type="PANTHER" id="PTHR15337:SF11">
    <property type="entry name" value="THIOREDOXIN DOMAIN-CONTAINING PROTEIN"/>
    <property type="match status" value="1"/>
</dbReference>
<dbReference type="Pfam" id="PF13899">
    <property type="entry name" value="Thioredoxin_7"/>
    <property type="match status" value="1"/>
</dbReference>
<proteinExistence type="predicted"/>
<feature type="chain" id="PRO_5046440859" evidence="2">
    <location>
        <begin position="21"/>
        <end position="146"/>
    </location>
</feature>
<keyword evidence="5" id="KW-1185">Reference proteome</keyword>
<dbReference type="RefSeq" id="WP_378295248.1">
    <property type="nucleotide sequence ID" value="NZ_JBHULE010000035.1"/>
</dbReference>
<dbReference type="PROSITE" id="PS51352">
    <property type="entry name" value="THIOREDOXIN_2"/>
    <property type="match status" value="1"/>
</dbReference>
<dbReference type="PANTHER" id="PTHR15337">
    <property type="entry name" value="ANTERIOR GRADIENT PROTEIN-RELATED"/>
    <property type="match status" value="1"/>
</dbReference>
<dbReference type="InterPro" id="IPR013766">
    <property type="entry name" value="Thioredoxin_domain"/>
</dbReference>
<evidence type="ECO:0000313" key="5">
    <source>
        <dbReference type="Proteomes" id="UP001597319"/>
    </source>
</evidence>
<evidence type="ECO:0000256" key="2">
    <source>
        <dbReference type="SAM" id="SignalP"/>
    </source>
</evidence>
<comment type="caution">
    <text evidence="4">The sequence shown here is derived from an EMBL/GenBank/DDBJ whole genome shotgun (WGS) entry which is preliminary data.</text>
</comment>
<feature type="domain" description="Thioredoxin" evidence="3">
    <location>
        <begin position="9"/>
        <end position="146"/>
    </location>
</feature>
<dbReference type="InterPro" id="IPR051099">
    <property type="entry name" value="AGR/TXD"/>
</dbReference>
<accession>A0ABW5LMU0</accession>
<dbReference type="Gene3D" id="3.40.30.10">
    <property type="entry name" value="Glutaredoxin"/>
    <property type="match status" value="1"/>
</dbReference>
<protein>
    <submittedName>
        <fullName evidence="4">Thioredoxin family protein</fullName>
    </submittedName>
</protein>
<sequence>MRKIISIITLMLMSMSSLTAQEWLTNFNEAKDIASNTNKNIVLVFAGSDWCAPCIKLERQILNTEKFLKYAKENYILVKADFPRKRKNQLPENLQEQNKQLAEAYNKSGGFPLVVMLDKEGKKLGEIGYKKVTPDAYIEILNKMIR</sequence>
<organism evidence="4 5">
    <name type="scientific">Aquimarina rubra</name>
    <dbReference type="NCBI Taxonomy" id="1920033"/>
    <lineage>
        <taxon>Bacteria</taxon>
        <taxon>Pseudomonadati</taxon>
        <taxon>Bacteroidota</taxon>
        <taxon>Flavobacteriia</taxon>
        <taxon>Flavobacteriales</taxon>
        <taxon>Flavobacteriaceae</taxon>
        <taxon>Aquimarina</taxon>
    </lineage>
</organism>
<reference evidence="5" key="1">
    <citation type="journal article" date="2019" name="Int. J. Syst. Evol. Microbiol.">
        <title>The Global Catalogue of Microorganisms (GCM) 10K type strain sequencing project: providing services to taxonomists for standard genome sequencing and annotation.</title>
        <authorList>
            <consortium name="The Broad Institute Genomics Platform"/>
            <consortium name="The Broad Institute Genome Sequencing Center for Infectious Disease"/>
            <person name="Wu L."/>
            <person name="Ma J."/>
        </authorList>
    </citation>
    <scope>NUCLEOTIDE SEQUENCE [LARGE SCALE GENOMIC DNA]</scope>
    <source>
        <strain evidence="5">KCTC 52274</strain>
    </source>
</reference>
<keyword evidence="1 2" id="KW-0732">Signal</keyword>
<dbReference type="InterPro" id="IPR036249">
    <property type="entry name" value="Thioredoxin-like_sf"/>
</dbReference>
<evidence type="ECO:0000259" key="3">
    <source>
        <dbReference type="PROSITE" id="PS51352"/>
    </source>
</evidence>
<feature type="signal peptide" evidence="2">
    <location>
        <begin position="1"/>
        <end position="20"/>
    </location>
</feature>